<feature type="domain" description="Hcy-binding" evidence="22">
    <location>
        <begin position="3"/>
        <end position="292"/>
    </location>
</feature>
<evidence type="ECO:0000256" key="12">
    <source>
        <dbReference type="ARBA" id="ARBA00022679"/>
    </source>
</evidence>
<dbReference type="GO" id="GO:0005829">
    <property type="term" value="C:cytosol"/>
    <property type="evidence" value="ECO:0007669"/>
    <property type="project" value="TreeGrafter"/>
</dbReference>
<evidence type="ECO:0000256" key="5">
    <source>
        <dbReference type="ARBA" id="ARBA00010398"/>
    </source>
</evidence>
<comment type="similarity">
    <text evidence="6">Belongs to the methylamine corrinoid protein family.</text>
</comment>
<evidence type="ECO:0000256" key="19">
    <source>
        <dbReference type="ARBA" id="ARBA00031040"/>
    </source>
</evidence>
<evidence type="ECO:0000256" key="21">
    <source>
        <dbReference type="SAM" id="MobiDB-lite"/>
    </source>
</evidence>
<dbReference type="EMBL" id="DXGH01000071">
    <property type="protein sequence ID" value="HIW82348.1"/>
    <property type="molecule type" value="Genomic_DNA"/>
</dbReference>
<dbReference type="InterPro" id="IPR011005">
    <property type="entry name" value="Dihydropteroate_synth-like_sf"/>
</dbReference>
<dbReference type="PANTHER" id="PTHR45833:SF1">
    <property type="entry name" value="METHIONINE SYNTHASE"/>
    <property type="match status" value="1"/>
</dbReference>
<dbReference type="GO" id="GO:0050667">
    <property type="term" value="P:homocysteine metabolic process"/>
    <property type="evidence" value="ECO:0007669"/>
    <property type="project" value="TreeGrafter"/>
</dbReference>
<keyword evidence="15 20" id="KW-0862">Zinc</keyword>
<comment type="cofactor">
    <cofactor evidence="3">
        <name>methylcob(III)alamin</name>
        <dbReference type="ChEBI" id="CHEBI:28115"/>
    </cofactor>
</comment>
<comment type="caution">
    <text evidence="26">The sequence shown here is derived from an EMBL/GenBank/DDBJ whole genome shotgun (WGS) entry which is preliminary data.</text>
</comment>
<evidence type="ECO:0000256" key="11">
    <source>
        <dbReference type="ARBA" id="ARBA00022628"/>
    </source>
</evidence>
<evidence type="ECO:0000259" key="25">
    <source>
        <dbReference type="PROSITE" id="PS51337"/>
    </source>
</evidence>
<feature type="binding site" evidence="20">
    <location>
        <position position="211"/>
    </location>
    <ligand>
        <name>Zn(2+)</name>
        <dbReference type="ChEBI" id="CHEBI:29105"/>
    </ligand>
</feature>
<dbReference type="SUPFAM" id="SSF51717">
    <property type="entry name" value="Dihydropteroate synthetase-like"/>
    <property type="match status" value="1"/>
</dbReference>
<dbReference type="FunFam" id="3.40.50.280:FF:000003">
    <property type="entry name" value="Dimethylamine methyltransferase corrinoid protein"/>
    <property type="match status" value="1"/>
</dbReference>
<feature type="domain" description="B12-binding N-terminal" evidence="25">
    <location>
        <begin position="629"/>
        <end position="723"/>
    </location>
</feature>
<reference evidence="26" key="1">
    <citation type="journal article" date="2021" name="PeerJ">
        <title>Extensive microbial diversity within the chicken gut microbiome revealed by metagenomics and culture.</title>
        <authorList>
            <person name="Gilroy R."/>
            <person name="Ravi A."/>
            <person name="Getino M."/>
            <person name="Pursley I."/>
            <person name="Horton D.L."/>
            <person name="Alikhan N.F."/>
            <person name="Baker D."/>
            <person name="Gharbi K."/>
            <person name="Hall N."/>
            <person name="Watson M."/>
            <person name="Adriaenssens E.M."/>
            <person name="Foster-Nyarko E."/>
            <person name="Jarju S."/>
            <person name="Secka A."/>
            <person name="Antonio M."/>
            <person name="Oren A."/>
            <person name="Chaudhuri R.R."/>
            <person name="La Ragione R."/>
            <person name="Hildebrand F."/>
            <person name="Pallen M.J."/>
        </authorList>
    </citation>
    <scope>NUCLEOTIDE SEQUENCE</scope>
    <source>
        <strain evidence="26">CHK195-6426</strain>
    </source>
</reference>
<feature type="binding site" evidence="20">
    <location>
        <position position="278"/>
    </location>
    <ligand>
        <name>Zn(2+)</name>
        <dbReference type="ChEBI" id="CHEBI:29105"/>
    </ligand>
</feature>
<dbReference type="SUPFAM" id="SSF52242">
    <property type="entry name" value="Cobalamin (vitamin B12)-binding domain"/>
    <property type="match status" value="1"/>
</dbReference>
<evidence type="ECO:0000256" key="7">
    <source>
        <dbReference type="ARBA" id="ARBA00012032"/>
    </source>
</evidence>
<keyword evidence="9 20" id="KW-0489">Methyltransferase</keyword>
<keyword evidence="13" id="KW-0949">S-adenosyl-L-methionine</keyword>
<evidence type="ECO:0000256" key="17">
    <source>
        <dbReference type="ARBA" id="ARBA00023285"/>
    </source>
</evidence>
<evidence type="ECO:0000313" key="26">
    <source>
        <dbReference type="EMBL" id="HIW82348.1"/>
    </source>
</evidence>
<keyword evidence="11" id="KW-0846">Cobalamin</keyword>
<evidence type="ECO:0000256" key="13">
    <source>
        <dbReference type="ARBA" id="ARBA00022691"/>
    </source>
</evidence>
<dbReference type="GO" id="GO:0031419">
    <property type="term" value="F:cobalamin binding"/>
    <property type="evidence" value="ECO:0007669"/>
    <property type="project" value="UniProtKB-KW"/>
</dbReference>
<evidence type="ECO:0000313" key="27">
    <source>
        <dbReference type="Proteomes" id="UP000824265"/>
    </source>
</evidence>
<dbReference type="InterPro" id="IPR006158">
    <property type="entry name" value="Cobalamin-bd"/>
</dbReference>
<reference evidence="26" key="2">
    <citation type="submission" date="2021-04" db="EMBL/GenBank/DDBJ databases">
        <authorList>
            <person name="Gilroy R."/>
        </authorList>
    </citation>
    <scope>NUCLEOTIDE SEQUENCE</scope>
    <source>
        <strain evidence="26">CHK195-6426</strain>
    </source>
</reference>
<accession>A0A9D1UCM6</accession>
<evidence type="ECO:0000259" key="23">
    <source>
        <dbReference type="PROSITE" id="PS50972"/>
    </source>
</evidence>
<dbReference type="Pfam" id="PF00809">
    <property type="entry name" value="Pterin_bind"/>
    <property type="match status" value="1"/>
</dbReference>
<gene>
    <name evidence="26" type="ORF">H9742_12665</name>
</gene>
<evidence type="ECO:0000259" key="22">
    <source>
        <dbReference type="PROSITE" id="PS50970"/>
    </source>
</evidence>
<dbReference type="InterPro" id="IPR036724">
    <property type="entry name" value="Cobalamin-bd_sf"/>
</dbReference>
<dbReference type="Gene3D" id="3.40.50.280">
    <property type="entry name" value="Cobalamin-binding domain"/>
    <property type="match status" value="1"/>
</dbReference>
<evidence type="ECO:0000256" key="1">
    <source>
        <dbReference type="ARBA" id="ARBA00001700"/>
    </source>
</evidence>
<feature type="compositionally biased region" description="Basic and acidic residues" evidence="21">
    <location>
        <begin position="623"/>
        <end position="637"/>
    </location>
</feature>
<keyword evidence="12 20" id="KW-0808">Transferase</keyword>
<dbReference type="InterPro" id="IPR036594">
    <property type="entry name" value="Meth_synthase_dom"/>
</dbReference>
<dbReference type="Pfam" id="PF02310">
    <property type="entry name" value="B12-binding"/>
    <property type="match status" value="1"/>
</dbReference>
<comment type="function">
    <text evidence="18">Catalyzes the transfer of a methyl group from methyl-cobalamin to homocysteine, yielding enzyme-bound cob(I)alamin and methionine. Subsequently, remethylates the cofactor using methyltetrahydrofolate.</text>
</comment>
<dbReference type="Pfam" id="PF02607">
    <property type="entry name" value="B12-binding_2"/>
    <property type="match status" value="1"/>
</dbReference>
<dbReference type="GO" id="GO:0046872">
    <property type="term" value="F:metal ion binding"/>
    <property type="evidence" value="ECO:0007669"/>
    <property type="project" value="UniProtKB-KW"/>
</dbReference>
<dbReference type="Gene3D" id="1.10.1240.10">
    <property type="entry name" value="Methionine synthase domain"/>
    <property type="match status" value="1"/>
</dbReference>
<keyword evidence="17" id="KW-0170">Cobalt</keyword>
<evidence type="ECO:0000256" key="4">
    <source>
        <dbReference type="ARBA" id="ARBA00005178"/>
    </source>
</evidence>
<evidence type="ECO:0000256" key="10">
    <source>
        <dbReference type="ARBA" id="ARBA00022605"/>
    </source>
</evidence>
<organism evidence="26 27">
    <name type="scientific">Candidatus Acetatifactor stercoripullorum</name>
    <dbReference type="NCBI Taxonomy" id="2838414"/>
    <lineage>
        <taxon>Bacteria</taxon>
        <taxon>Bacillati</taxon>
        <taxon>Bacillota</taxon>
        <taxon>Clostridia</taxon>
        <taxon>Lachnospirales</taxon>
        <taxon>Lachnospiraceae</taxon>
        <taxon>Acetatifactor</taxon>
    </lineage>
</organism>
<dbReference type="SUPFAM" id="SSF82282">
    <property type="entry name" value="Homocysteine S-methyltransferase"/>
    <property type="match status" value="1"/>
</dbReference>
<keyword evidence="16" id="KW-0486">Methionine biosynthesis</keyword>
<comment type="similarity">
    <text evidence="5">Belongs to the vitamin-B12 dependent methionine synthase family.</text>
</comment>
<evidence type="ECO:0000256" key="14">
    <source>
        <dbReference type="ARBA" id="ARBA00022723"/>
    </source>
</evidence>
<dbReference type="Pfam" id="PF02574">
    <property type="entry name" value="S-methyl_trans"/>
    <property type="match status" value="1"/>
</dbReference>
<evidence type="ECO:0000256" key="20">
    <source>
        <dbReference type="PROSITE-ProRule" id="PRU00333"/>
    </source>
</evidence>
<evidence type="ECO:0000256" key="3">
    <source>
        <dbReference type="ARBA" id="ARBA00001956"/>
    </source>
</evidence>
<dbReference type="Gene3D" id="3.20.20.330">
    <property type="entry name" value="Homocysteine-binding-like domain"/>
    <property type="match status" value="1"/>
</dbReference>
<dbReference type="InterPro" id="IPR000489">
    <property type="entry name" value="Pterin-binding_dom"/>
</dbReference>
<keyword evidence="10" id="KW-0028">Amino-acid biosynthesis</keyword>
<dbReference type="EC" id="2.1.1.13" evidence="7"/>
<comment type="pathway">
    <text evidence="4">Amino-acid biosynthesis; L-methionine biosynthesis via de novo pathway; L-methionine from L-homocysteine (MetH route): step 1/1.</text>
</comment>
<dbReference type="InterPro" id="IPR050554">
    <property type="entry name" value="Met_Synthase/Corrinoid"/>
</dbReference>
<evidence type="ECO:0000259" key="24">
    <source>
        <dbReference type="PROSITE" id="PS51332"/>
    </source>
</evidence>
<dbReference type="InterPro" id="IPR003726">
    <property type="entry name" value="HCY_dom"/>
</dbReference>
<dbReference type="Proteomes" id="UP000824265">
    <property type="component" value="Unassembled WGS sequence"/>
</dbReference>
<evidence type="ECO:0000256" key="6">
    <source>
        <dbReference type="ARBA" id="ARBA00010854"/>
    </source>
</evidence>
<dbReference type="InterPro" id="IPR036589">
    <property type="entry name" value="HCY_dom_sf"/>
</dbReference>
<dbReference type="PANTHER" id="PTHR45833">
    <property type="entry name" value="METHIONINE SYNTHASE"/>
    <property type="match status" value="1"/>
</dbReference>
<dbReference type="SMART" id="SM01018">
    <property type="entry name" value="B12-binding_2"/>
    <property type="match status" value="1"/>
</dbReference>
<feature type="region of interest" description="Disordered" evidence="21">
    <location>
        <begin position="603"/>
        <end position="637"/>
    </location>
</feature>
<feature type="domain" description="Pterin-binding" evidence="23">
    <location>
        <begin position="325"/>
        <end position="592"/>
    </location>
</feature>
<comment type="cofactor">
    <cofactor evidence="2 20">
        <name>Zn(2+)</name>
        <dbReference type="ChEBI" id="CHEBI:29105"/>
    </cofactor>
</comment>
<dbReference type="AlphaFoldDB" id="A0A9D1UCM6"/>
<name>A0A9D1UCM6_9FIRM</name>
<sequence>MTKEQFFSFCKNRYVYLDGATGSNLVKAGMPSGVCPEKWILEHREIMLQLQKDYVLAGTDILYAPTFTANRVKLKEYGLDSKLSSMTKELVAISREAAAIGNGKVYVAGDITMTGEQLRPVGKMELEELISIYKEQILALEEAGADLLVVETMMSLGEARAALIAAKEASSLPVMVTMTFEKDGRTLFGTDAKTAAVVLESLGACAIGANCSTGPAQMQQIIEDMASVTRVPIIAKPNAGLPYVDENGVTCYTMGAEEFTEEMKLLAGKGACILGGCCGTTPEYIKALRDALGNQPMEKAARRQPGIRFLSSERKTAAFGLDGNFIIVGERINPTGKKLLQAQLREGNMERVLAFAEEQEADGAQILDVNMGMSGIDEKAMMLRALEEISGVTSLPLSIDSSYVEVIEAALRAYPGRALINSISLEKEKFEKLLPIAAKYGAMFILLPLSDQGLPKDLEEKKQIIQTIYERALSLGMCREDIIVDGLVTTVGANKNAALETLETIRYCREQGFATICGLSNISFGMPERSFVNTAFLTLAIREGLTMAIANPSQELLVSCALATDLLLAREDADIRYIEYAGRVKENREKKEAELQKRLLAAKGTASEGSLPAGQRTAPGFEESPKSSPKEESGQEKLRNALHTAVLKGNRKGIVQITKDALSGGDDPAKLLNEVLLPAINTVGDYFDKGKYFLPQLIASAEAMKNAIEILEPLLLKESDAKDMPVVVIATVEGDIHDIGKNLVALMLKNHGFQVIDLGKDVPKERIIAAAKEHNARIIALSALMTTTMQRMREVIEYAAEEGVHAKIMIGGAVITQEYADEIGADGYSRDAAEAVKLAKKLNASDFQKIHEQEEVL</sequence>
<evidence type="ECO:0000256" key="9">
    <source>
        <dbReference type="ARBA" id="ARBA00022603"/>
    </source>
</evidence>
<dbReference type="SUPFAM" id="SSF47644">
    <property type="entry name" value="Methionine synthase domain"/>
    <property type="match status" value="1"/>
</dbReference>
<evidence type="ECO:0000256" key="18">
    <source>
        <dbReference type="ARBA" id="ARBA00025552"/>
    </source>
</evidence>
<dbReference type="PIRSF" id="PIRSF037472">
    <property type="entry name" value="DHPS_mtfrase"/>
    <property type="match status" value="1"/>
</dbReference>
<evidence type="ECO:0000256" key="16">
    <source>
        <dbReference type="ARBA" id="ARBA00023167"/>
    </source>
</evidence>
<dbReference type="InterPro" id="IPR003759">
    <property type="entry name" value="Cbl-bd_cap"/>
</dbReference>
<dbReference type="GO" id="GO:0032259">
    <property type="term" value="P:methylation"/>
    <property type="evidence" value="ECO:0007669"/>
    <property type="project" value="UniProtKB-KW"/>
</dbReference>
<comment type="catalytic activity">
    <reaction evidence="1">
        <text>(6S)-5-methyl-5,6,7,8-tetrahydrofolate + L-homocysteine = (6S)-5,6,7,8-tetrahydrofolate + L-methionine</text>
        <dbReference type="Rhea" id="RHEA:11172"/>
        <dbReference type="ChEBI" id="CHEBI:18608"/>
        <dbReference type="ChEBI" id="CHEBI:57453"/>
        <dbReference type="ChEBI" id="CHEBI:57844"/>
        <dbReference type="ChEBI" id="CHEBI:58199"/>
        <dbReference type="EC" id="2.1.1.13"/>
    </reaction>
</comment>
<feature type="domain" description="B12-binding" evidence="24">
    <location>
        <begin position="724"/>
        <end position="853"/>
    </location>
</feature>
<dbReference type="GO" id="GO:0046653">
    <property type="term" value="P:tetrahydrofolate metabolic process"/>
    <property type="evidence" value="ECO:0007669"/>
    <property type="project" value="TreeGrafter"/>
</dbReference>
<dbReference type="PROSITE" id="PS51332">
    <property type="entry name" value="B12_BINDING"/>
    <property type="match status" value="1"/>
</dbReference>
<dbReference type="PROSITE" id="PS50970">
    <property type="entry name" value="HCY"/>
    <property type="match status" value="1"/>
</dbReference>
<protein>
    <recommendedName>
        <fullName evidence="8">Methionine synthase</fullName>
        <ecNumber evidence="7">2.1.1.13</ecNumber>
    </recommendedName>
    <alternativeName>
        <fullName evidence="19">5-methyltetrahydrofolate--homocysteine methyltransferase</fullName>
    </alternativeName>
</protein>
<evidence type="ECO:0000256" key="8">
    <source>
        <dbReference type="ARBA" id="ARBA00013998"/>
    </source>
</evidence>
<keyword evidence="14 20" id="KW-0479">Metal-binding</keyword>
<dbReference type="InterPro" id="IPR017215">
    <property type="entry name" value="MetH_bac"/>
</dbReference>
<dbReference type="CDD" id="cd02070">
    <property type="entry name" value="corrinoid_protein_B12-BD"/>
    <property type="match status" value="1"/>
</dbReference>
<feature type="binding site" evidence="20">
    <location>
        <position position="277"/>
    </location>
    <ligand>
        <name>Zn(2+)</name>
        <dbReference type="ChEBI" id="CHEBI:29105"/>
    </ligand>
</feature>
<dbReference type="Gene3D" id="3.20.20.20">
    <property type="entry name" value="Dihydropteroate synthase-like"/>
    <property type="match status" value="1"/>
</dbReference>
<dbReference type="PROSITE" id="PS50972">
    <property type="entry name" value="PTERIN_BINDING"/>
    <property type="match status" value="1"/>
</dbReference>
<evidence type="ECO:0000256" key="15">
    <source>
        <dbReference type="ARBA" id="ARBA00022833"/>
    </source>
</evidence>
<evidence type="ECO:0000256" key="2">
    <source>
        <dbReference type="ARBA" id="ARBA00001947"/>
    </source>
</evidence>
<dbReference type="PROSITE" id="PS51337">
    <property type="entry name" value="B12_BINDING_NTER"/>
    <property type="match status" value="1"/>
</dbReference>
<proteinExistence type="inferred from homology"/>
<dbReference type="GO" id="GO:0008705">
    <property type="term" value="F:methionine synthase activity"/>
    <property type="evidence" value="ECO:0007669"/>
    <property type="project" value="UniProtKB-EC"/>
</dbReference>